<comment type="caution">
    <text evidence="1">The sequence shown here is derived from an EMBL/GenBank/DDBJ whole genome shotgun (WGS) entry which is preliminary data.</text>
</comment>
<gene>
    <name evidence="1" type="ORF">ACFQ5N_10105</name>
</gene>
<dbReference type="Gene3D" id="3.40.50.2000">
    <property type="entry name" value="Glycogen Phosphorylase B"/>
    <property type="match status" value="2"/>
</dbReference>
<protein>
    <submittedName>
        <fullName evidence="1">Glycosyltransferase</fullName>
        <ecNumber evidence="1">2.4.-.-</ecNumber>
    </submittedName>
</protein>
<keyword evidence="1" id="KW-0808">Transferase</keyword>
<accession>A0ABW3WRB0</accession>
<dbReference type="SUPFAM" id="SSF53756">
    <property type="entry name" value="UDP-Glycosyltransferase/glycogen phosphorylase"/>
    <property type="match status" value="1"/>
</dbReference>
<dbReference type="EC" id="2.4.-.-" evidence="1"/>
<proteinExistence type="predicted"/>
<evidence type="ECO:0000313" key="1">
    <source>
        <dbReference type="EMBL" id="MFD1294188.1"/>
    </source>
</evidence>
<evidence type="ECO:0000313" key="2">
    <source>
        <dbReference type="Proteomes" id="UP001597241"/>
    </source>
</evidence>
<dbReference type="RefSeq" id="WP_386809379.1">
    <property type="nucleotide sequence ID" value="NZ_JBHTMV010000004.1"/>
</dbReference>
<dbReference type="PANTHER" id="PTHR12526:SF625">
    <property type="entry name" value="PHOSPHATIDYLINOSITOL GLYCAN-CLASS A"/>
    <property type="match status" value="1"/>
</dbReference>
<dbReference type="GO" id="GO:0016757">
    <property type="term" value="F:glycosyltransferase activity"/>
    <property type="evidence" value="ECO:0007669"/>
    <property type="project" value="UniProtKB-KW"/>
</dbReference>
<name>A0ABW3WRB0_9FLAO</name>
<dbReference type="Proteomes" id="UP001597241">
    <property type="component" value="Unassembled WGS sequence"/>
</dbReference>
<organism evidence="1 2">
    <name type="scientific">Lutibacter holmesii</name>
    <dbReference type="NCBI Taxonomy" id="1137985"/>
    <lineage>
        <taxon>Bacteria</taxon>
        <taxon>Pseudomonadati</taxon>
        <taxon>Bacteroidota</taxon>
        <taxon>Flavobacteriia</taxon>
        <taxon>Flavobacteriales</taxon>
        <taxon>Flavobacteriaceae</taxon>
        <taxon>Lutibacter</taxon>
    </lineage>
</organism>
<dbReference type="PANTHER" id="PTHR12526">
    <property type="entry name" value="GLYCOSYLTRANSFERASE"/>
    <property type="match status" value="1"/>
</dbReference>
<dbReference type="Pfam" id="PF13692">
    <property type="entry name" value="Glyco_trans_1_4"/>
    <property type="match status" value="1"/>
</dbReference>
<reference evidence="2" key="1">
    <citation type="journal article" date="2019" name="Int. J. Syst. Evol. Microbiol.">
        <title>The Global Catalogue of Microorganisms (GCM) 10K type strain sequencing project: providing services to taxonomists for standard genome sequencing and annotation.</title>
        <authorList>
            <consortium name="The Broad Institute Genomics Platform"/>
            <consortium name="The Broad Institute Genome Sequencing Center for Infectious Disease"/>
            <person name="Wu L."/>
            <person name="Ma J."/>
        </authorList>
    </citation>
    <scope>NUCLEOTIDE SEQUENCE [LARGE SCALE GENOMIC DNA]</scope>
    <source>
        <strain evidence="2">CCUG 62221</strain>
    </source>
</reference>
<dbReference type="EMBL" id="JBHTMV010000004">
    <property type="protein sequence ID" value="MFD1294188.1"/>
    <property type="molecule type" value="Genomic_DNA"/>
</dbReference>
<sequence>MKKILFITNSYPTKNNPDYGIFTKEQIDRVLKNGVNGDVLFINTKEKGLKEYIKAFLFVQKKYKQYDLIHCFHGLCLVLAYIATSKKKILVSFLNSIENESLLNNKLLNNVFVWLYKYIAKKRRVFKIFKDKIPENKKIAARSFYLPNGVDLKYFNEISRVESCEKLCLDLECNYILFVASKNINRLQKRYDIYLEVITYLKENYSEYNFKELILSRQPREICSLYYNSASVCLMTSDFEGSPNSIKEAMACNTPIVSTNVGNVELMISGINNSFISSTNSPIELGDLIVKSINSESYNLREEVKIRKLTVECKTEELINIYQEVLDGK</sequence>
<keyword evidence="2" id="KW-1185">Reference proteome</keyword>
<keyword evidence="1" id="KW-0328">Glycosyltransferase</keyword>